<dbReference type="EMBL" id="CAJNOJ010000202">
    <property type="protein sequence ID" value="CAF1283560.1"/>
    <property type="molecule type" value="Genomic_DNA"/>
</dbReference>
<evidence type="ECO:0000313" key="5">
    <source>
        <dbReference type="Proteomes" id="UP000663828"/>
    </source>
</evidence>
<dbReference type="Gene3D" id="3.40.50.20">
    <property type="match status" value="1"/>
</dbReference>
<dbReference type="Proteomes" id="UP000663828">
    <property type="component" value="Unassembled WGS sequence"/>
</dbReference>
<keyword evidence="1" id="KW-0812">Transmembrane</keyword>
<protein>
    <recommendedName>
        <fullName evidence="2">ATP-grasp fold PylC-type domain-containing protein</fullName>
    </recommendedName>
</protein>
<dbReference type="Proteomes" id="UP000663852">
    <property type="component" value="Unassembled WGS sequence"/>
</dbReference>
<evidence type="ECO:0000313" key="6">
    <source>
        <dbReference type="Proteomes" id="UP000663852"/>
    </source>
</evidence>
<dbReference type="AlphaFoldDB" id="A0A815CFP9"/>
<dbReference type="EMBL" id="CAJNOR010000039">
    <property type="protein sequence ID" value="CAF0767944.1"/>
    <property type="molecule type" value="Genomic_DNA"/>
</dbReference>
<evidence type="ECO:0000313" key="3">
    <source>
        <dbReference type="EMBL" id="CAF0767944.1"/>
    </source>
</evidence>
<dbReference type="OrthoDB" id="186626at2759"/>
<comment type="caution">
    <text evidence="4">The sequence shown here is derived from an EMBL/GenBank/DDBJ whole genome shotgun (WGS) entry which is preliminary data.</text>
</comment>
<dbReference type="InterPro" id="IPR003806">
    <property type="entry name" value="ATP-grasp_PylC-type"/>
</dbReference>
<keyword evidence="1" id="KW-1133">Transmembrane helix</keyword>
<sequence>MANIHYRMKTLGFLLLFLLASPITLFITLVTLFIHVITRKPAVSNPHAKRILISNAGMTKALQMARSLHSDGHYVVLTEEYPLATHRYSRCVSKFHLCADSDDRPAYIQSIADIVRRERIDLYVPVSHSSTERVDARIREVLLQFNCETFHGTVEQLDMLSDKCAFIDQARSFGLTVPKSYRITDRQQVLDFDFSKEKHEFILKSIAYDNISRSNLRKLPCHTRQETINYVSSLPIGKDSPWILQEFIPGKEYCTHGAVRNGELRLYCCCESSSWLLQYKHMNNKPLILEWVREFCARINLTGQASFDFIESTEDGRPYAIECNPRTHTAITAFYNQPLVAQAYLDKEPLTSGPIQPLSTARETYWLYHELWSLFRVRCFQDWLRHFNRLFHGKEAIYSVDDPLPFLLHYTVHMPYLLLFNLLYPRQYNKVDCALGLIL</sequence>
<accession>A0A815CFP9</accession>
<reference evidence="4" key="1">
    <citation type="submission" date="2021-02" db="EMBL/GenBank/DDBJ databases">
        <authorList>
            <person name="Nowell W R."/>
        </authorList>
    </citation>
    <scope>NUCLEOTIDE SEQUENCE</scope>
</reference>
<feature type="transmembrane region" description="Helical" evidence="1">
    <location>
        <begin position="12"/>
        <end position="37"/>
    </location>
</feature>
<keyword evidence="1" id="KW-0472">Membrane</keyword>
<dbReference type="SUPFAM" id="SSF56059">
    <property type="entry name" value="Glutathione synthetase ATP-binding domain-like"/>
    <property type="match status" value="1"/>
</dbReference>
<dbReference type="Pfam" id="PF02655">
    <property type="entry name" value="ATP-grasp_3"/>
    <property type="match status" value="1"/>
</dbReference>
<organism evidence="4 6">
    <name type="scientific">Adineta ricciae</name>
    <name type="common">Rotifer</name>
    <dbReference type="NCBI Taxonomy" id="249248"/>
    <lineage>
        <taxon>Eukaryota</taxon>
        <taxon>Metazoa</taxon>
        <taxon>Spiralia</taxon>
        <taxon>Gnathifera</taxon>
        <taxon>Rotifera</taxon>
        <taxon>Eurotatoria</taxon>
        <taxon>Bdelloidea</taxon>
        <taxon>Adinetida</taxon>
        <taxon>Adinetidae</taxon>
        <taxon>Adineta</taxon>
    </lineage>
</organism>
<feature type="domain" description="ATP-grasp fold PylC-type" evidence="2">
    <location>
        <begin position="229"/>
        <end position="329"/>
    </location>
</feature>
<evidence type="ECO:0000313" key="4">
    <source>
        <dbReference type="EMBL" id="CAF1283560.1"/>
    </source>
</evidence>
<dbReference type="GO" id="GO:0046872">
    <property type="term" value="F:metal ion binding"/>
    <property type="evidence" value="ECO:0007669"/>
    <property type="project" value="InterPro"/>
</dbReference>
<gene>
    <name evidence="4" type="ORF">EDS130_LOCUS29693</name>
    <name evidence="3" type="ORF">XAT740_LOCUS1294</name>
</gene>
<proteinExistence type="predicted"/>
<dbReference type="Gene3D" id="3.30.470.20">
    <property type="entry name" value="ATP-grasp fold, B domain"/>
    <property type="match status" value="1"/>
</dbReference>
<name>A0A815CFP9_ADIRI</name>
<evidence type="ECO:0000259" key="2">
    <source>
        <dbReference type="Pfam" id="PF02655"/>
    </source>
</evidence>
<keyword evidence="5" id="KW-1185">Reference proteome</keyword>
<evidence type="ECO:0000256" key="1">
    <source>
        <dbReference type="SAM" id="Phobius"/>
    </source>
</evidence>
<dbReference type="GO" id="GO:0005524">
    <property type="term" value="F:ATP binding"/>
    <property type="evidence" value="ECO:0007669"/>
    <property type="project" value="InterPro"/>
</dbReference>